<protein>
    <submittedName>
        <fullName evidence="2">Methyltransferase type 12</fullName>
    </submittedName>
</protein>
<evidence type="ECO:0000259" key="1">
    <source>
        <dbReference type="Pfam" id="PF12867"/>
    </source>
</evidence>
<dbReference type="RefSeq" id="WP_125565797.1">
    <property type="nucleotide sequence ID" value="NZ_AP019307.1"/>
</dbReference>
<dbReference type="KEGG" id="nbe:Back2_01310"/>
<evidence type="ECO:0000313" key="2">
    <source>
        <dbReference type="EMBL" id="BBH15844.1"/>
    </source>
</evidence>
<organism evidence="2 3">
    <name type="scientific">Nocardioides baekrokdamisoli</name>
    <dbReference type="NCBI Taxonomy" id="1804624"/>
    <lineage>
        <taxon>Bacteria</taxon>
        <taxon>Bacillati</taxon>
        <taxon>Actinomycetota</taxon>
        <taxon>Actinomycetes</taxon>
        <taxon>Propionibacteriales</taxon>
        <taxon>Nocardioidaceae</taxon>
        <taxon>Nocardioides</taxon>
    </lineage>
</organism>
<gene>
    <name evidence="2" type="ORF">Back2_01310</name>
</gene>
<dbReference type="EMBL" id="AP019307">
    <property type="protein sequence ID" value="BBH15844.1"/>
    <property type="molecule type" value="Genomic_DNA"/>
</dbReference>
<dbReference type="InterPro" id="IPR034660">
    <property type="entry name" value="DinB/YfiT-like"/>
</dbReference>
<dbReference type="Pfam" id="PF12867">
    <property type="entry name" value="DinB_2"/>
    <property type="match status" value="1"/>
</dbReference>
<keyword evidence="2" id="KW-0489">Methyltransferase</keyword>
<dbReference type="InterPro" id="IPR024775">
    <property type="entry name" value="DinB-like"/>
</dbReference>
<accession>A0A3G9IXE2</accession>
<dbReference type="SUPFAM" id="SSF109854">
    <property type="entry name" value="DinB/YfiT-like putative metalloenzymes"/>
    <property type="match status" value="1"/>
</dbReference>
<evidence type="ECO:0000313" key="3">
    <source>
        <dbReference type="Proteomes" id="UP000271573"/>
    </source>
</evidence>
<proteinExistence type="predicted"/>
<dbReference type="GO" id="GO:0008168">
    <property type="term" value="F:methyltransferase activity"/>
    <property type="evidence" value="ECO:0007669"/>
    <property type="project" value="UniProtKB-KW"/>
</dbReference>
<sequence length="186" mass="21078">MSEPYDEIEPDTKDWTWVVTEPCAECGFVAAAVDVAHLGAHLRETTAAFLPYLAVDDAVARPDARTWSVLEYGCHLRDVHRIFSMRVTRMVTEDEPHFANWDQDETAREERYDLQTPGVVALELAESADDVAWIYESVPVGAWDRRGIRSNGSVFTVDSIGRYHLHDVVHHLWDVSGVRWGSDEGH</sequence>
<keyword evidence="3" id="KW-1185">Reference proteome</keyword>
<keyword evidence="2" id="KW-0808">Transferase</keyword>
<dbReference type="GO" id="GO:0032259">
    <property type="term" value="P:methylation"/>
    <property type="evidence" value="ECO:0007669"/>
    <property type="project" value="UniProtKB-KW"/>
</dbReference>
<name>A0A3G9IXE2_9ACTN</name>
<feature type="domain" description="DinB-like" evidence="1">
    <location>
        <begin position="43"/>
        <end position="173"/>
    </location>
</feature>
<dbReference type="Proteomes" id="UP000271573">
    <property type="component" value="Chromosome"/>
</dbReference>
<dbReference type="Gene3D" id="1.20.120.450">
    <property type="entry name" value="dinb family like domain"/>
    <property type="match status" value="1"/>
</dbReference>
<dbReference type="AlphaFoldDB" id="A0A3G9IXE2"/>
<dbReference type="OrthoDB" id="3376896at2"/>
<reference evidence="2 3" key="1">
    <citation type="submission" date="2018-11" db="EMBL/GenBank/DDBJ databases">
        <title>Complete genome sequence of Nocardioides baekrokdamisoli strain KCTC 39748.</title>
        <authorList>
            <person name="Kang S.W."/>
            <person name="Lee K.C."/>
            <person name="Kim K.K."/>
            <person name="Kim J.S."/>
            <person name="Kim D.S."/>
            <person name="Ko S.H."/>
            <person name="Yang S.H."/>
            <person name="Shin Y.K."/>
            <person name="Lee J.S."/>
        </authorList>
    </citation>
    <scope>NUCLEOTIDE SEQUENCE [LARGE SCALE GENOMIC DNA]</scope>
    <source>
        <strain evidence="2 3">KCTC 39748</strain>
    </source>
</reference>